<evidence type="ECO:0000256" key="1">
    <source>
        <dbReference type="ARBA" id="ARBA00008045"/>
    </source>
</evidence>
<dbReference type="GO" id="GO:0005737">
    <property type="term" value="C:cytoplasm"/>
    <property type="evidence" value="ECO:0007669"/>
    <property type="project" value="TreeGrafter"/>
</dbReference>
<dbReference type="GO" id="GO:0016272">
    <property type="term" value="C:prefoldin complex"/>
    <property type="evidence" value="ECO:0007669"/>
    <property type="project" value="InterPro"/>
</dbReference>
<dbReference type="AlphaFoldDB" id="A0A9W8A9Z7"/>
<comment type="caution">
    <text evidence="4">The sequence shown here is derived from an EMBL/GenBank/DDBJ whole genome shotgun (WGS) entry which is preliminary data.</text>
</comment>
<organism evidence="4 5">
    <name type="scientific">Mycoemilia scoparia</name>
    <dbReference type="NCBI Taxonomy" id="417184"/>
    <lineage>
        <taxon>Eukaryota</taxon>
        <taxon>Fungi</taxon>
        <taxon>Fungi incertae sedis</taxon>
        <taxon>Zoopagomycota</taxon>
        <taxon>Kickxellomycotina</taxon>
        <taxon>Kickxellomycetes</taxon>
        <taxon>Kickxellales</taxon>
        <taxon>Kickxellaceae</taxon>
        <taxon>Mycoemilia</taxon>
    </lineage>
</organism>
<dbReference type="FunFam" id="1.10.287.370:FF:000003">
    <property type="entry name" value="Prefoldin subunit 6"/>
    <property type="match status" value="1"/>
</dbReference>
<dbReference type="GO" id="GO:0051082">
    <property type="term" value="F:unfolded protein binding"/>
    <property type="evidence" value="ECO:0007669"/>
    <property type="project" value="InterPro"/>
</dbReference>
<dbReference type="OrthoDB" id="248120at2759"/>
<dbReference type="PANTHER" id="PTHR21431:SF0">
    <property type="entry name" value="PREFOLDIN SUBUNIT 6"/>
    <property type="match status" value="1"/>
</dbReference>
<dbReference type="SUPFAM" id="SSF46579">
    <property type="entry name" value="Prefoldin"/>
    <property type="match status" value="1"/>
</dbReference>
<evidence type="ECO:0000313" key="4">
    <source>
        <dbReference type="EMBL" id="KAJ1922262.1"/>
    </source>
</evidence>
<accession>A0A9W8A9Z7</accession>
<gene>
    <name evidence="4" type="primary">YKE2</name>
    <name evidence="4" type="ORF">H4219_000124</name>
</gene>
<dbReference type="InterPro" id="IPR002777">
    <property type="entry name" value="PFD_beta-like"/>
</dbReference>
<dbReference type="Pfam" id="PF01920">
    <property type="entry name" value="Prefoldin_2"/>
    <property type="match status" value="1"/>
</dbReference>
<name>A0A9W8A9Z7_9FUNG</name>
<dbReference type="GO" id="GO:0051131">
    <property type="term" value="P:chaperone-mediated protein complex assembly"/>
    <property type="evidence" value="ECO:0007669"/>
    <property type="project" value="TreeGrafter"/>
</dbReference>
<feature type="coiled-coil region" evidence="3">
    <location>
        <begin position="23"/>
        <end position="114"/>
    </location>
</feature>
<dbReference type="Gene3D" id="1.10.287.370">
    <property type="match status" value="1"/>
</dbReference>
<proteinExistence type="inferred from homology"/>
<dbReference type="CDD" id="cd23161">
    <property type="entry name" value="Prefoldin_6"/>
    <property type="match status" value="1"/>
</dbReference>
<keyword evidence="5" id="KW-1185">Reference proteome</keyword>
<comment type="similarity">
    <text evidence="1">Belongs to the prefoldin subunit beta family.</text>
</comment>
<dbReference type="Proteomes" id="UP001150538">
    <property type="component" value="Unassembled WGS sequence"/>
</dbReference>
<dbReference type="InterPro" id="IPR009053">
    <property type="entry name" value="Prefoldin"/>
</dbReference>
<dbReference type="EMBL" id="JANBPU010000001">
    <property type="protein sequence ID" value="KAJ1922262.1"/>
    <property type="molecule type" value="Genomic_DNA"/>
</dbReference>
<dbReference type="PANTHER" id="PTHR21431">
    <property type="entry name" value="PREFOLDIN SUBUNIT 6"/>
    <property type="match status" value="1"/>
</dbReference>
<protein>
    <submittedName>
        <fullName evidence="4">Prefoldin subunit 6</fullName>
    </submittedName>
</protein>
<dbReference type="GO" id="GO:0006457">
    <property type="term" value="P:protein folding"/>
    <property type="evidence" value="ECO:0007669"/>
    <property type="project" value="InterPro"/>
</dbReference>
<keyword evidence="2" id="KW-0143">Chaperone</keyword>
<dbReference type="GO" id="GO:0051087">
    <property type="term" value="F:protein-folding chaperone binding"/>
    <property type="evidence" value="ECO:0007669"/>
    <property type="project" value="TreeGrafter"/>
</dbReference>
<keyword evidence="3" id="KW-0175">Coiled coil</keyword>
<evidence type="ECO:0000313" key="5">
    <source>
        <dbReference type="Proteomes" id="UP001150538"/>
    </source>
</evidence>
<evidence type="ECO:0000256" key="2">
    <source>
        <dbReference type="ARBA" id="ARBA00023186"/>
    </source>
</evidence>
<reference evidence="4" key="1">
    <citation type="submission" date="2022-07" db="EMBL/GenBank/DDBJ databases">
        <title>Phylogenomic reconstructions and comparative analyses of Kickxellomycotina fungi.</title>
        <authorList>
            <person name="Reynolds N.K."/>
            <person name="Stajich J.E."/>
            <person name="Barry K."/>
            <person name="Grigoriev I.V."/>
            <person name="Crous P."/>
            <person name="Smith M.E."/>
        </authorList>
    </citation>
    <scope>NUCLEOTIDE SEQUENCE</scope>
    <source>
        <strain evidence="4">NBRC 100468</strain>
    </source>
</reference>
<sequence length="124" mass="14594">MSIQKKFEDESYALQKLQKGSQMINSRRQLESQLQENKMVEEEFKLLKDNAKIYKLTGPVLLPQEKLEAVGNVEKRIEFINNETKRVENRIEELQKLQKEKIEQVHRLREEIQKNAGISGKAIN</sequence>
<evidence type="ECO:0000256" key="3">
    <source>
        <dbReference type="SAM" id="Coils"/>
    </source>
</evidence>